<sequence>MTEWLSSLFVFYAGTMSGLMDTLDFHWIRSVFWSLPDGSLKRWLERDWLNKYVRRNPKLGKIKLLGILPMPDAISDGWHTAKSIKIACILAAVYFGRPDWKLILICWLCWWIGFQLAYNGLIRKEEK</sequence>
<dbReference type="AlphaFoldDB" id="A0A6M3ISM8"/>
<feature type="transmembrane region" description="Helical" evidence="1">
    <location>
        <begin position="102"/>
        <end position="121"/>
    </location>
</feature>
<evidence type="ECO:0000313" key="2">
    <source>
        <dbReference type="EMBL" id="QJA60669.1"/>
    </source>
</evidence>
<evidence type="ECO:0000256" key="1">
    <source>
        <dbReference type="SAM" id="Phobius"/>
    </source>
</evidence>
<keyword evidence="1" id="KW-0472">Membrane</keyword>
<gene>
    <name evidence="3" type="ORF">MM415A00229_0023</name>
    <name evidence="2" type="ORF">MM415B01070_0003</name>
</gene>
<organism evidence="2">
    <name type="scientific">viral metagenome</name>
    <dbReference type="NCBI Taxonomy" id="1070528"/>
    <lineage>
        <taxon>unclassified sequences</taxon>
        <taxon>metagenomes</taxon>
        <taxon>organismal metagenomes</taxon>
    </lineage>
</organism>
<accession>A0A6M3ISM8</accession>
<evidence type="ECO:0000313" key="3">
    <source>
        <dbReference type="EMBL" id="QJA84075.1"/>
    </source>
</evidence>
<keyword evidence="1" id="KW-0812">Transmembrane</keyword>
<name>A0A6M3ISM8_9ZZZZ</name>
<protein>
    <submittedName>
        <fullName evidence="2">Uncharacterized protein</fullName>
    </submittedName>
</protein>
<dbReference type="EMBL" id="MT141417">
    <property type="protein sequence ID" value="QJA60669.1"/>
    <property type="molecule type" value="Genomic_DNA"/>
</dbReference>
<dbReference type="EMBL" id="MT142523">
    <property type="protein sequence ID" value="QJA84075.1"/>
    <property type="molecule type" value="Genomic_DNA"/>
</dbReference>
<proteinExistence type="predicted"/>
<reference evidence="2" key="1">
    <citation type="submission" date="2020-03" db="EMBL/GenBank/DDBJ databases">
        <title>The deep terrestrial virosphere.</title>
        <authorList>
            <person name="Holmfeldt K."/>
            <person name="Nilsson E."/>
            <person name="Simone D."/>
            <person name="Lopez-Fernandez M."/>
            <person name="Wu X."/>
            <person name="de Brujin I."/>
            <person name="Lundin D."/>
            <person name="Andersson A."/>
            <person name="Bertilsson S."/>
            <person name="Dopson M."/>
        </authorList>
    </citation>
    <scope>NUCLEOTIDE SEQUENCE</scope>
    <source>
        <strain evidence="3">MM415A00229</strain>
        <strain evidence="2">MM415B01070</strain>
    </source>
</reference>
<keyword evidence="1" id="KW-1133">Transmembrane helix</keyword>